<evidence type="ECO:0000313" key="1">
    <source>
        <dbReference type="EMBL" id="SET55547.1"/>
    </source>
</evidence>
<sequence length="140" mass="16273">MLDIEDVGMDEFRETLSYFEKNFPRESKKMMNRVGTRIRAIIKKKANQVVDKKTGNYYKSIKKGRVFESGYKELTVRVFPSYKIAPHAHLIEKGHRNVGKDGSENGYTPGKYIFDKAGREIDSLYTKIVEKELDKAFKKL</sequence>
<dbReference type="InterPro" id="IPR010064">
    <property type="entry name" value="HK97-gp10_tail"/>
</dbReference>
<dbReference type="Pfam" id="PF04883">
    <property type="entry name" value="HK97-gp10_like"/>
    <property type="match status" value="1"/>
</dbReference>
<organism evidence="1 2">
    <name type="scientific">Natronincola peptidivorans</name>
    <dbReference type="NCBI Taxonomy" id="426128"/>
    <lineage>
        <taxon>Bacteria</taxon>
        <taxon>Bacillati</taxon>
        <taxon>Bacillota</taxon>
        <taxon>Clostridia</taxon>
        <taxon>Peptostreptococcales</taxon>
        <taxon>Natronincolaceae</taxon>
        <taxon>Natronincola</taxon>
    </lineage>
</organism>
<evidence type="ECO:0000313" key="2">
    <source>
        <dbReference type="Proteomes" id="UP000199568"/>
    </source>
</evidence>
<dbReference type="EMBL" id="FOHU01000014">
    <property type="protein sequence ID" value="SET55547.1"/>
    <property type="molecule type" value="Genomic_DNA"/>
</dbReference>
<dbReference type="Proteomes" id="UP000199568">
    <property type="component" value="Unassembled WGS sequence"/>
</dbReference>
<dbReference type="AlphaFoldDB" id="A0A1I0FDY3"/>
<dbReference type="RefSeq" id="WP_090445212.1">
    <property type="nucleotide sequence ID" value="NZ_FOHU01000014.1"/>
</dbReference>
<accession>A0A1I0FDY3</accession>
<proteinExistence type="predicted"/>
<protein>
    <submittedName>
        <fullName evidence="1">Bacteriophage HK97-gp10, putative tail-component</fullName>
    </submittedName>
</protein>
<name>A0A1I0FDY3_9FIRM</name>
<gene>
    <name evidence="1" type="ORF">SAMN05660297_02747</name>
</gene>
<dbReference type="OrthoDB" id="1630761at2"/>
<reference evidence="1 2" key="1">
    <citation type="submission" date="2016-10" db="EMBL/GenBank/DDBJ databases">
        <authorList>
            <person name="de Groot N.N."/>
        </authorList>
    </citation>
    <scope>NUCLEOTIDE SEQUENCE [LARGE SCALE GENOMIC DNA]</scope>
    <source>
        <strain evidence="1 2">DSM 18979</strain>
    </source>
</reference>
<keyword evidence="2" id="KW-1185">Reference proteome</keyword>
<dbReference type="STRING" id="426128.SAMN05660297_02747"/>